<proteinExistence type="predicted"/>
<evidence type="ECO:0000313" key="2">
    <source>
        <dbReference type="Proteomes" id="UP000887116"/>
    </source>
</evidence>
<evidence type="ECO:0000313" key="1">
    <source>
        <dbReference type="EMBL" id="GFQ67058.1"/>
    </source>
</evidence>
<dbReference type="OrthoDB" id="6412130at2759"/>
<keyword evidence="2" id="KW-1185">Reference proteome</keyword>
<gene>
    <name evidence="1" type="primary">NCL1_17427</name>
    <name evidence="1" type="ORF">TNCT_174661</name>
</gene>
<dbReference type="Proteomes" id="UP000887116">
    <property type="component" value="Unassembled WGS sequence"/>
</dbReference>
<reference evidence="1" key="1">
    <citation type="submission" date="2020-07" db="EMBL/GenBank/DDBJ databases">
        <title>Multicomponent nature underlies the extraordinary mechanical properties of spider dragline silk.</title>
        <authorList>
            <person name="Kono N."/>
            <person name="Nakamura H."/>
            <person name="Mori M."/>
            <person name="Yoshida Y."/>
            <person name="Ohtoshi R."/>
            <person name="Malay A.D."/>
            <person name="Moran D.A.P."/>
            <person name="Tomita M."/>
            <person name="Numata K."/>
            <person name="Arakawa K."/>
        </authorList>
    </citation>
    <scope>NUCLEOTIDE SEQUENCE</scope>
</reference>
<dbReference type="EMBL" id="BMAO01030301">
    <property type="protein sequence ID" value="GFQ67058.1"/>
    <property type="molecule type" value="Genomic_DNA"/>
</dbReference>
<accession>A0A8X6EZU6</accession>
<organism evidence="1 2">
    <name type="scientific">Trichonephila clavata</name>
    <name type="common">Joro spider</name>
    <name type="synonym">Nephila clavata</name>
    <dbReference type="NCBI Taxonomy" id="2740835"/>
    <lineage>
        <taxon>Eukaryota</taxon>
        <taxon>Metazoa</taxon>
        <taxon>Ecdysozoa</taxon>
        <taxon>Arthropoda</taxon>
        <taxon>Chelicerata</taxon>
        <taxon>Arachnida</taxon>
        <taxon>Araneae</taxon>
        <taxon>Araneomorphae</taxon>
        <taxon>Entelegynae</taxon>
        <taxon>Araneoidea</taxon>
        <taxon>Nephilidae</taxon>
        <taxon>Trichonephila</taxon>
    </lineage>
</organism>
<sequence length="74" mass="8974">MTKPRYYLFGAQAQMRTRTTKQCSVRHNRRDNRIRSQKKVCLEDRHWATQLVVFLRVNSRFKPSTCWKGELFGR</sequence>
<name>A0A8X6EZU6_TRICU</name>
<dbReference type="AlphaFoldDB" id="A0A8X6EZU6"/>
<comment type="caution">
    <text evidence="1">The sequence shown here is derived from an EMBL/GenBank/DDBJ whole genome shotgun (WGS) entry which is preliminary data.</text>
</comment>
<protein>
    <submittedName>
        <fullName evidence="1">Uncharacterized protein</fullName>
    </submittedName>
</protein>